<dbReference type="Gene3D" id="3.40.30.10">
    <property type="entry name" value="Glutaredoxin"/>
    <property type="match status" value="1"/>
</dbReference>
<dbReference type="Proteomes" id="UP000295662">
    <property type="component" value="Unassembled WGS sequence"/>
</dbReference>
<dbReference type="InterPro" id="IPR013784">
    <property type="entry name" value="Carb-bd-like_fold"/>
</dbReference>
<dbReference type="InterPro" id="IPR013766">
    <property type="entry name" value="Thioredoxin_domain"/>
</dbReference>
<dbReference type="AlphaFoldDB" id="A0A4R7S7B7"/>
<evidence type="ECO:0000259" key="1">
    <source>
        <dbReference type="PROSITE" id="PS51352"/>
    </source>
</evidence>
<dbReference type="InterPro" id="IPR036249">
    <property type="entry name" value="Thioredoxin-like_sf"/>
</dbReference>
<feature type="domain" description="Thioredoxin" evidence="1">
    <location>
        <begin position="760"/>
        <end position="898"/>
    </location>
</feature>
<name>A0A4R7S7B7_9BACT</name>
<dbReference type="Pfam" id="PF13620">
    <property type="entry name" value="CarboxypepD_reg"/>
    <property type="match status" value="1"/>
</dbReference>
<dbReference type="InterPro" id="IPR012336">
    <property type="entry name" value="Thioredoxin-like_fold"/>
</dbReference>
<sequence length="898" mass="97662">MKFAALLGLSVVVLGAATEPGPVMREVEFDCAVVSAAGVPSVDSLVYVCHPNSGDHYLNELVVAQGKTDEQGRFRAWLKAPVHWTVRPFTVVAIAKNLESGFSHTTIHFSEPKKNASAVSIRLRETEDCRVRLLKPDGAPAAGVNVWVDLCSLPEKNAAGFPDSFTVPRLPGSPWSTMTDEDGRGVIRAVPKNARLYLVHDGGEWAQPSGRYFGDYKDAPKAGGQETVIKLVTAGSISGRITLPDGRAAGGCLIRLIEMIPYQTAYGAVTMANEEGQFELKQIPPSTYKLTYQTQPPWLDEWVGDEISGLLVSPGGATEVGDLKLSQAAIVTGKVVDAETGTPIEDPIIYRLKAGTHQLNYRFHRYPPIEYLPPDRQEMLSVTVSAGEKKTVEHRLHRVRPQNKITGVILGVDGQPESKTSVIAVQVSEYDFSPPATTNERGEFSIVITKPEGELTILAWNEEDEMADPLRAHPGGHVTLQLKDSGFAHLKGQVLNELAQPIREARIQVSLGSLSATGNGPIPQFVKTDATGRFAVPRLWTGLGSLTLFCQAEGYGGAALRDQTLKPEQVLEWNVVLKKADQIVSGIVVDSAGEPVPGVRVMAGGDRQQSTKVAITDKQGRFNIGQLTEDSVSLTAVQNTPELSRKAYKRLVKPVAEVRIVLPNAAGRVAGIITDHQGRPIMGAELSLIGRDRIATTNKEGRFELQGITEGWFNAEVNFANESGTKVEDRVRLKTGMMAAHIVMPDKTKTYLELPLAPVNLIGRPAAAVQVTAWLNSPALSPKAGGKVRILDFWGMECAPCLAGFPKVQAFWKEHQHEVEFIALSSSHYPEEEVREFLSKHPEYTFPIALLSEDATSNVDYDIRGVPLYVVIDPEGKIVSTGSDWSATEKAALRLMNQ</sequence>
<dbReference type="PANTHER" id="PTHR42852:SF13">
    <property type="entry name" value="PROTEIN DIPZ"/>
    <property type="match status" value="1"/>
</dbReference>
<dbReference type="Pfam" id="PF13905">
    <property type="entry name" value="Thioredoxin_8"/>
    <property type="match status" value="1"/>
</dbReference>
<dbReference type="Gene3D" id="2.60.40.1120">
    <property type="entry name" value="Carboxypeptidase-like, regulatory domain"/>
    <property type="match status" value="1"/>
</dbReference>
<protein>
    <submittedName>
        <fullName evidence="2">Thiol-disulfide isomerase/thioredoxin</fullName>
    </submittedName>
</protein>
<dbReference type="PANTHER" id="PTHR42852">
    <property type="entry name" value="THIOL:DISULFIDE INTERCHANGE PROTEIN DSBE"/>
    <property type="match status" value="1"/>
</dbReference>
<dbReference type="SUPFAM" id="SSF52833">
    <property type="entry name" value="Thioredoxin-like"/>
    <property type="match status" value="1"/>
</dbReference>
<evidence type="ECO:0000313" key="2">
    <source>
        <dbReference type="EMBL" id="TDU73117.1"/>
    </source>
</evidence>
<dbReference type="EMBL" id="SOCA01000002">
    <property type="protein sequence ID" value="TDU73117.1"/>
    <property type="molecule type" value="Genomic_DNA"/>
</dbReference>
<accession>A0A4R7S7B7</accession>
<dbReference type="RefSeq" id="WP_133794364.1">
    <property type="nucleotide sequence ID" value="NZ_SOCA01000002.1"/>
</dbReference>
<evidence type="ECO:0000313" key="3">
    <source>
        <dbReference type="Proteomes" id="UP000295662"/>
    </source>
</evidence>
<reference evidence="2 3" key="1">
    <citation type="submission" date="2019-03" db="EMBL/GenBank/DDBJ databases">
        <title>Genomic Encyclopedia of Archaeal and Bacterial Type Strains, Phase II (KMG-II): from individual species to whole genera.</title>
        <authorList>
            <person name="Goeker M."/>
        </authorList>
    </citation>
    <scope>NUCLEOTIDE SEQUENCE [LARGE SCALE GENOMIC DNA]</scope>
    <source>
        <strain evidence="2 3">ATCC 25309</strain>
    </source>
</reference>
<dbReference type="GO" id="GO:0016853">
    <property type="term" value="F:isomerase activity"/>
    <property type="evidence" value="ECO:0007669"/>
    <property type="project" value="UniProtKB-KW"/>
</dbReference>
<keyword evidence="3" id="KW-1185">Reference proteome</keyword>
<proteinExistence type="predicted"/>
<dbReference type="GO" id="GO:0030246">
    <property type="term" value="F:carbohydrate binding"/>
    <property type="evidence" value="ECO:0007669"/>
    <property type="project" value="InterPro"/>
</dbReference>
<dbReference type="SUPFAM" id="SSF49464">
    <property type="entry name" value="Carboxypeptidase regulatory domain-like"/>
    <property type="match status" value="2"/>
</dbReference>
<gene>
    <name evidence="2" type="ORF">EI77_01585</name>
</gene>
<dbReference type="SUPFAM" id="SSF49452">
    <property type="entry name" value="Starch-binding domain-like"/>
    <property type="match status" value="1"/>
</dbReference>
<dbReference type="InterPro" id="IPR008969">
    <property type="entry name" value="CarboxyPept-like_regulatory"/>
</dbReference>
<comment type="caution">
    <text evidence="2">The sequence shown here is derived from an EMBL/GenBank/DDBJ whole genome shotgun (WGS) entry which is preliminary data.</text>
</comment>
<dbReference type="CDD" id="cd02966">
    <property type="entry name" value="TlpA_like_family"/>
    <property type="match status" value="1"/>
</dbReference>
<dbReference type="InterPro" id="IPR050553">
    <property type="entry name" value="Thioredoxin_ResA/DsbE_sf"/>
</dbReference>
<dbReference type="PROSITE" id="PS51352">
    <property type="entry name" value="THIOREDOXIN_2"/>
    <property type="match status" value="1"/>
</dbReference>
<organism evidence="2 3">
    <name type="scientific">Prosthecobacter fusiformis</name>
    <dbReference type="NCBI Taxonomy" id="48464"/>
    <lineage>
        <taxon>Bacteria</taxon>
        <taxon>Pseudomonadati</taxon>
        <taxon>Verrucomicrobiota</taxon>
        <taxon>Verrucomicrobiia</taxon>
        <taxon>Verrucomicrobiales</taxon>
        <taxon>Verrucomicrobiaceae</taxon>
        <taxon>Prosthecobacter</taxon>
    </lineage>
</organism>
<keyword evidence="2" id="KW-0413">Isomerase</keyword>
<dbReference type="OrthoDB" id="176752at2"/>